<comment type="caution">
    <text evidence="2">The sequence shown here is derived from an EMBL/GenBank/DDBJ whole genome shotgun (WGS) entry which is preliminary data.</text>
</comment>
<protein>
    <recommendedName>
        <fullName evidence="1">Protein SlyX homolog</fullName>
    </recommendedName>
</protein>
<reference evidence="2 3" key="1">
    <citation type="submission" date="2017-02" db="EMBL/GenBank/DDBJ databases">
        <title>Genome sequence of the nitrite-oxidizing bacterium Nitrobacter vulgaris strain Ab1.</title>
        <authorList>
            <person name="Mellbye B.L."/>
            <person name="Davis E.W."/>
            <person name="Spieck E."/>
            <person name="Chang J.H."/>
            <person name="Bottomley P.J."/>
            <person name="Sayavedra-Soto L.A."/>
        </authorList>
    </citation>
    <scope>NUCLEOTIDE SEQUENCE [LARGE SCALE GENOMIC DNA]</scope>
    <source>
        <strain evidence="2 3">Ab1</strain>
    </source>
</reference>
<evidence type="ECO:0000313" key="2">
    <source>
        <dbReference type="EMBL" id="OPH83903.1"/>
    </source>
</evidence>
<evidence type="ECO:0000313" key="3">
    <source>
        <dbReference type="Proteomes" id="UP000189940"/>
    </source>
</evidence>
<dbReference type="RefSeq" id="WP_079445864.1">
    <property type="nucleotide sequence ID" value="NZ_MWPQ01000019.1"/>
</dbReference>
<dbReference type="PANTHER" id="PTHR36508">
    <property type="entry name" value="PROTEIN SLYX"/>
    <property type="match status" value="1"/>
</dbReference>
<dbReference type="InterPro" id="IPR007236">
    <property type="entry name" value="SlyX"/>
</dbReference>
<dbReference type="OrthoDB" id="5422806at2"/>
<accession>A0A1V4I131</accession>
<proteinExistence type="inferred from homology"/>
<dbReference type="Gene3D" id="1.20.5.300">
    <property type="match status" value="1"/>
</dbReference>
<comment type="similarity">
    <text evidence="1">Belongs to the SlyX family.</text>
</comment>
<organism evidence="2 3">
    <name type="scientific">Nitrobacter vulgaris</name>
    <dbReference type="NCBI Taxonomy" id="29421"/>
    <lineage>
        <taxon>Bacteria</taxon>
        <taxon>Pseudomonadati</taxon>
        <taxon>Pseudomonadota</taxon>
        <taxon>Alphaproteobacteria</taxon>
        <taxon>Hyphomicrobiales</taxon>
        <taxon>Nitrobacteraceae</taxon>
        <taxon>Nitrobacter</taxon>
    </lineage>
</organism>
<dbReference type="AlphaFoldDB" id="A0A1V4I131"/>
<dbReference type="Proteomes" id="UP000189940">
    <property type="component" value="Unassembled WGS sequence"/>
</dbReference>
<gene>
    <name evidence="1" type="primary">slyX</name>
    <name evidence="2" type="ORF">B2M20_04375</name>
</gene>
<evidence type="ECO:0000256" key="1">
    <source>
        <dbReference type="HAMAP-Rule" id="MF_00715"/>
    </source>
</evidence>
<dbReference type="Pfam" id="PF04102">
    <property type="entry name" value="SlyX"/>
    <property type="match status" value="1"/>
</dbReference>
<name>A0A1V4I131_NITVU</name>
<dbReference type="EMBL" id="MWPQ01000019">
    <property type="protein sequence ID" value="OPH83903.1"/>
    <property type="molecule type" value="Genomic_DNA"/>
</dbReference>
<dbReference type="PANTHER" id="PTHR36508:SF1">
    <property type="entry name" value="PROTEIN SLYX"/>
    <property type="match status" value="1"/>
</dbReference>
<dbReference type="STRING" id="29421.B2M20_04375"/>
<sequence>MTDKTSADRIDALEMRATYQEESIEALNQVVTAQWKQIDSLMRQIAELGERLREAEAGRPAPASEPPPHY</sequence>
<dbReference type="HAMAP" id="MF_00715">
    <property type="entry name" value="SlyX"/>
    <property type="match status" value="1"/>
</dbReference>
<keyword evidence="3" id="KW-1185">Reference proteome</keyword>